<comment type="subcellular location">
    <subcellularLocation>
        <location evidence="1">Membrane</location>
        <topology evidence="1">Multi-pass membrane protein</topology>
    </subcellularLocation>
</comment>
<evidence type="ECO:0000256" key="1">
    <source>
        <dbReference type="ARBA" id="ARBA00004141"/>
    </source>
</evidence>
<dbReference type="InterPro" id="IPR044746">
    <property type="entry name" value="ABCC_6TM_D1"/>
</dbReference>
<dbReference type="InterPro" id="IPR044726">
    <property type="entry name" value="ABCC_6TM_D2"/>
</dbReference>
<dbReference type="InterPro" id="IPR017871">
    <property type="entry name" value="ABC_transporter-like_CS"/>
</dbReference>
<evidence type="ECO:0000259" key="11">
    <source>
        <dbReference type="PROSITE" id="PS50893"/>
    </source>
</evidence>
<dbReference type="InterPro" id="IPR003439">
    <property type="entry name" value="ABC_transporter-like_ATP-bd"/>
</dbReference>
<gene>
    <name evidence="13" type="ORF">FJTKL_10458</name>
</gene>
<feature type="transmembrane region" description="Helical" evidence="10">
    <location>
        <begin position="772"/>
        <end position="789"/>
    </location>
</feature>
<dbReference type="PANTHER" id="PTHR24223:SF399">
    <property type="entry name" value="ABC TRANSPORTER ATNG"/>
    <property type="match status" value="1"/>
</dbReference>
<feature type="transmembrane region" description="Helical" evidence="10">
    <location>
        <begin position="745"/>
        <end position="766"/>
    </location>
</feature>
<feature type="transmembrane region" description="Helical" evidence="10">
    <location>
        <begin position="344"/>
        <end position="368"/>
    </location>
</feature>
<keyword evidence="2" id="KW-0813">Transport</keyword>
<evidence type="ECO:0000256" key="3">
    <source>
        <dbReference type="ARBA" id="ARBA00022692"/>
    </source>
</evidence>
<dbReference type="SUPFAM" id="SSF52540">
    <property type="entry name" value="P-loop containing nucleoside triphosphate hydrolases"/>
    <property type="match status" value="2"/>
</dbReference>
<evidence type="ECO:0000256" key="4">
    <source>
        <dbReference type="ARBA" id="ARBA00022741"/>
    </source>
</evidence>
<dbReference type="Proteomes" id="UP001600888">
    <property type="component" value="Unassembled WGS sequence"/>
</dbReference>
<dbReference type="Gene3D" id="3.40.50.300">
    <property type="entry name" value="P-loop containing nucleotide triphosphate hydrolases"/>
    <property type="match status" value="2"/>
</dbReference>
<name>A0ABR4EJH9_9PEZI</name>
<evidence type="ECO:0000256" key="6">
    <source>
        <dbReference type="ARBA" id="ARBA00022989"/>
    </source>
</evidence>
<feature type="transmembrane region" description="Helical" evidence="10">
    <location>
        <begin position="160"/>
        <end position="178"/>
    </location>
</feature>
<dbReference type="Pfam" id="PF00005">
    <property type="entry name" value="ABC_tran"/>
    <property type="match status" value="1"/>
</dbReference>
<dbReference type="PROSITE" id="PS50893">
    <property type="entry name" value="ABC_TRANSPORTER_2"/>
    <property type="match status" value="2"/>
</dbReference>
<comment type="caution">
    <text evidence="13">The sequence shown here is derived from an EMBL/GenBank/DDBJ whole genome shotgun (WGS) entry which is preliminary data.</text>
</comment>
<evidence type="ECO:0000313" key="13">
    <source>
        <dbReference type="EMBL" id="KAL2282599.1"/>
    </source>
</evidence>
<feature type="transmembrane region" description="Helical" evidence="10">
    <location>
        <begin position="853"/>
        <end position="874"/>
    </location>
</feature>
<reference evidence="13 14" key="1">
    <citation type="submission" date="2024-03" db="EMBL/GenBank/DDBJ databases">
        <title>A high-quality draft genome sequence of Diaporthe vaccinii, a causative agent of upright dieback and viscid rot disease in cranberry plants.</title>
        <authorList>
            <person name="Sarrasin M."/>
            <person name="Lang B.F."/>
            <person name="Burger G."/>
        </authorList>
    </citation>
    <scope>NUCLEOTIDE SEQUENCE [LARGE SCALE GENOMIC DNA]</scope>
    <source>
        <strain evidence="13 14">IS7</strain>
    </source>
</reference>
<keyword evidence="14" id="KW-1185">Reference proteome</keyword>
<feature type="domain" description="ABC transporter" evidence="11">
    <location>
        <begin position="298"/>
        <end position="570"/>
    </location>
</feature>
<dbReference type="InterPro" id="IPR011527">
    <property type="entry name" value="ABC1_TM_dom"/>
</dbReference>
<evidence type="ECO:0000256" key="5">
    <source>
        <dbReference type="ARBA" id="ARBA00022840"/>
    </source>
</evidence>
<keyword evidence="7 10" id="KW-0472">Membrane</keyword>
<evidence type="ECO:0000313" key="14">
    <source>
        <dbReference type="Proteomes" id="UP001600888"/>
    </source>
</evidence>
<feature type="region of interest" description="Disordered" evidence="9">
    <location>
        <begin position="1"/>
        <end position="25"/>
    </location>
</feature>
<organism evidence="13 14">
    <name type="scientific">Diaporthe vaccinii</name>
    <dbReference type="NCBI Taxonomy" id="105482"/>
    <lineage>
        <taxon>Eukaryota</taxon>
        <taxon>Fungi</taxon>
        <taxon>Dikarya</taxon>
        <taxon>Ascomycota</taxon>
        <taxon>Pezizomycotina</taxon>
        <taxon>Sordariomycetes</taxon>
        <taxon>Sordariomycetidae</taxon>
        <taxon>Diaporthales</taxon>
        <taxon>Diaporthaceae</taxon>
        <taxon>Diaporthe</taxon>
        <taxon>Diaporthe eres species complex</taxon>
    </lineage>
</organism>
<keyword evidence="3 10" id="KW-0812">Transmembrane</keyword>
<feature type="region of interest" description="Disordered" evidence="9">
    <location>
        <begin position="575"/>
        <end position="608"/>
    </location>
</feature>
<keyword evidence="5" id="KW-0067">ATP-binding</keyword>
<protein>
    <submittedName>
        <fullName evidence="13">Uncharacterized protein</fullName>
    </submittedName>
</protein>
<dbReference type="SMART" id="SM00382">
    <property type="entry name" value="AAA"/>
    <property type="match status" value="2"/>
</dbReference>
<dbReference type="Pfam" id="PF00664">
    <property type="entry name" value="ABC_membrane"/>
    <property type="match status" value="2"/>
</dbReference>
<accession>A0ABR4EJH9</accession>
<dbReference type="CDD" id="cd18580">
    <property type="entry name" value="ABC_6TM_ABCC_D2"/>
    <property type="match status" value="1"/>
</dbReference>
<keyword evidence="4" id="KW-0547">Nucleotide-binding</keyword>
<feature type="domain" description="ABC transporter" evidence="11">
    <location>
        <begin position="956"/>
        <end position="1207"/>
    </location>
</feature>
<dbReference type="SUPFAM" id="SSF90123">
    <property type="entry name" value="ABC transporter transmembrane region"/>
    <property type="match status" value="2"/>
</dbReference>
<evidence type="ECO:0000259" key="12">
    <source>
        <dbReference type="PROSITE" id="PS50929"/>
    </source>
</evidence>
<evidence type="ECO:0000256" key="8">
    <source>
        <dbReference type="ARBA" id="ARBA00023180"/>
    </source>
</evidence>
<dbReference type="PANTHER" id="PTHR24223">
    <property type="entry name" value="ATP-BINDING CASSETTE SUB-FAMILY C"/>
    <property type="match status" value="1"/>
</dbReference>
<feature type="compositionally biased region" description="Polar residues" evidence="9">
    <location>
        <begin position="1"/>
        <end position="12"/>
    </location>
</feature>
<feature type="compositionally biased region" description="Polar residues" evidence="9">
    <location>
        <begin position="1221"/>
        <end position="1230"/>
    </location>
</feature>
<feature type="domain" description="ABC transmembrane type-1" evidence="12">
    <location>
        <begin position="635"/>
        <end position="911"/>
    </location>
</feature>
<dbReference type="EMBL" id="JBAWTH010000048">
    <property type="protein sequence ID" value="KAL2282599.1"/>
    <property type="molecule type" value="Genomic_DNA"/>
</dbReference>
<evidence type="ECO:0000256" key="2">
    <source>
        <dbReference type="ARBA" id="ARBA00022448"/>
    </source>
</evidence>
<feature type="domain" description="ABC transmembrane type-1" evidence="12">
    <location>
        <begin position="132"/>
        <end position="409"/>
    </location>
</feature>
<dbReference type="CDD" id="cd18579">
    <property type="entry name" value="ABC_6TM_ABCC_D1"/>
    <property type="match status" value="1"/>
</dbReference>
<feature type="region of interest" description="Disordered" evidence="9">
    <location>
        <begin position="1210"/>
        <end position="1230"/>
    </location>
</feature>
<dbReference type="PROSITE" id="PS00211">
    <property type="entry name" value="ABC_TRANSPORTER_1"/>
    <property type="match status" value="1"/>
</dbReference>
<keyword evidence="6 10" id="KW-1133">Transmembrane helix</keyword>
<dbReference type="CDD" id="cd03244">
    <property type="entry name" value="ABCC_MRP_domain2"/>
    <property type="match status" value="1"/>
</dbReference>
<dbReference type="PROSITE" id="PS50929">
    <property type="entry name" value="ABC_TM1F"/>
    <property type="match status" value="2"/>
</dbReference>
<dbReference type="InterPro" id="IPR027417">
    <property type="entry name" value="P-loop_NTPase"/>
</dbReference>
<proteinExistence type="predicted"/>
<evidence type="ECO:0000256" key="9">
    <source>
        <dbReference type="SAM" id="MobiDB-lite"/>
    </source>
</evidence>
<feature type="transmembrane region" description="Helical" evidence="10">
    <location>
        <begin position="388"/>
        <end position="414"/>
    </location>
</feature>
<dbReference type="Gene3D" id="1.20.1560.10">
    <property type="entry name" value="ABC transporter type 1, transmembrane domain"/>
    <property type="match status" value="2"/>
</dbReference>
<keyword evidence="8" id="KW-0325">Glycoprotein</keyword>
<sequence length="1230" mass="135212">MTKSLSQKQSSEIARPDSPKHGMSVTASARGGTRILFLWGFSVVPGLLHSSNFEIEFRLWEGGHGISESSASMSCMEADLFDVDPYVGDERELQELSDRWESHSGKDQPNSLFWVAAKCSGPSFASVIIPRLCFTGFNFSQPFLLQRVLSYLPGDGPSNSPAVGVALIFAYILVYYGYALSGALNQHRVYRAVANLRGSLIALIYRETLATSVKEQKESEVVTLMNADVERIATGLRQSQELWASLLEIPLSVWLLSRQISWAALAPLGVILICTSGALGSAPRLISSQKSWLDRIQARVNTTTAMIGLIKPVKMTALTPKLEENITELREREVENSGVFRRMLVTITTFSFASTSLSPVVAFGTYIAMTKYYDYPPLTADRALTSLVLMNLLFEPVAFFITAFSGLTGAMGCFERIRQYLNTGTKRKRQQPSDLDLLCTPTCDLSADLAVMPLGDKTLVGTRGLSLSGGQQHRLSLARAVYARRSLILIDDALSGLDASTEETVFESLFGTKGLLRGNDTTVILVTNSVRRFAQADHIIALGRDGTIAAQGTFDDLSRANGYVSFICEEKNSLPERHQAEKGSSTMPSLLGSGQAKSSSDDKADSHPAASLGDLSIYGYYIRTFGWTRWVVFWIFCALYGFGTAFPSVWVKWWTSYNAAHSHSRIAYYLSLYAIFAAFGVAALALAASTMVMTMVPRSARTLHQRLLTTVLSAPMSFFASTDTGAITNRFSQDLELIDMELPVALVRSAMMACLLVAQLVVILVSAKYVGIALPCAIAVVYLVQMFYLRTSRRLRLLDIEAKARLGTKFLELLSGQVTIRAFQSEGRQLSQFMQALNSAQKPFYHMYCVQRWLNLVLDCLVGSIAILIVIIAVKGKGHTDASLTGLALVNLVSFAQMLKQLISNYTLLETSMGALTRVRTFTTETDSENSPGDKDHEIPEEWPSLGGIEFCNVTASYKNIPRVGDNPSDEKGKIRPTLGNISFSIEPGTRVALCGRTGSGKSSIILSLLRMLDLESGCITVDGLDISNIPRQAVRSRLIAMPQDPFVLLGTVRDNVDPLGTATDDEVNAALSKVRLLDILEMAKRDSSDEEGNDPQMSLMNMPLTADMLSHGQRQLLCLARTFVRKSSVLILDEPTASLDSQTDAFVQKIIRSEFQKHTIIAVAHRLDTIMDFDVVFVLDQGQVVESGRPVDLVQRDSRFKELFQMQQALRGGNSRESTHNTPSPDKRS</sequence>
<evidence type="ECO:0000256" key="10">
    <source>
        <dbReference type="SAM" id="Phobius"/>
    </source>
</evidence>
<feature type="transmembrane region" description="Helical" evidence="10">
    <location>
        <begin position="670"/>
        <end position="696"/>
    </location>
</feature>
<dbReference type="InterPro" id="IPR050173">
    <property type="entry name" value="ABC_transporter_C-like"/>
</dbReference>
<feature type="transmembrane region" description="Helical" evidence="10">
    <location>
        <begin position="630"/>
        <end position="650"/>
    </location>
</feature>
<evidence type="ECO:0000256" key="7">
    <source>
        <dbReference type="ARBA" id="ARBA00023136"/>
    </source>
</evidence>
<dbReference type="InterPro" id="IPR036640">
    <property type="entry name" value="ABC1_TM_sf"/>
</dbReference>
<dbReference type="InterPro" id="IPR003593">
    <property type="entry name" value="AAA+_ATPase"/>
</dbReference>